<dbReference type="RefSeq" id="WP_095134644.1">
    <property type="nucleotide sequence ID" value="NZ_NIBG01000016.1"/>
</dbReference>
<dbReference type="Proteomes" id="UP000216024">
    <property type="component" value="Unassembled WGS sequence"/>
</dbReference>
<proteinExistence type="predicted"/>
<gene>
    <name evidence="6" type="ORF">CCE28_15500</name>
</gene>
<name>A0A267MG20_9FIRM</name>
<keyword evidence="1" id="KW-0805">Transcription regulation</keyword>
<organism evidence="6 7">
    <name type="scientific">Anaeromicrobium sediminis</name>
    <dbReference type="NCBI Taxonomy" id="1478221"/>
    <lineage>
        <taxon>Bacteria</taxon>
        <taxon>Bacillati</taxon>
        <taxon>Bacillota</taxon>
        <taxon>Clostridia</taxon>
        <taxon>Peptostreptococcales</taxon>
        <taxon>Thermotaleaceae</taxon>
        <taxon>Anaeromicrobium</taxon>
    </lineage>
</organism>
<dbReference type="GO" id="GO:0003677">
    <property type="term" value="F:DNA binding"/>
    <property type="evidence" value="ECO:0007669"/>
    <property type="project" value="UniProtKB-UniRule"/>
</dbReference>
<dbReference type="PROSITE" id="PS50977">
    <property type="entry name" value="HTH_TETR_2"/>
    <property type="match status" value="1"/>
</dbReference>
<sequence>MIGYKANDRKGLVNMENRKEQIVNIAIDFIEKYGFDSFSYKDLSEAVGITKATLHHHFPKKEDLGLAVCEKLKVKAKVVKSKIDKLDTAQEKIKYIFDNLLNCAKTGDICPISSLQAEYNVIPDSMKEMVADLSEREIDYLSEILEEGLGEGIFEFKGNPKSMALMILTSYKGAIQYSRAMDDNTMSTVVEQIYNQIMK</sequence>
<reference evidence="6 7" key="1">
    <citation type="submission" date="2017-06" db="EMBL/GenBank/DDBJ databases">
        <title>Draft genome sequence of anaerobic fermentative bacterium Anaeromicrobium sediminis DY2726D isolated from West Pacific Ocean sediments.</title>
        <authorList>
            <person name="Zeng X."/>
        </authorList>
    </citation>
    <scope>NUCLEOTIDE SEQUENCE [LARGE SCALE GENOMIC DNA]</scope>
    <source>
        <strain evidence="6 7">DY2726D</strain>
    </source>
</reference>
<dbReference type="Pfam" id="PF16925">
    <property type="entry name" value="TetR_C_13"/>
    <property type="match status" value="1"/>
</dbReference>
<keyword evidence="2 4" id="KW-0238">DNA-binding</keyword>
<dbReference type="AlphaFoldDB" id="A0A267MG20"/>
<keyword evidence="7" id="KW-1185">Reference proteome</keyword>
<dbReference type="InterPro" id="IPR011075">
    <property type="entry name" value="TetR_C"/>
</dbReference>
<dbReference type="OrthoDB" id="9814200at2"/>
<feature type="DNA-binding region" description="H-T-H motif" evidence="4">
    <location>
        <begin position="39"/>
        <end position="58"/>
    </location>
</feature>
<dbReference type="PRINTS" id="PR00455">
    <property type="entry name" value="HTHTETR"/>
</dbReference>
<evidence type="ECO:0000259" key="5">
    <source>
        <dbReference type="PROSITE" id="PS50977"/>
    </source>
</evidence>
<accession>A0A267MG20</accession>
<dbReference type="Gene3D" id="1.10.357.10">
    <property type="entry name" value="Tetracycline Repressor, domain 2"/>
    <property type="match status" value="1"/>
</dbReference>
<keyword evidence="3" id="KW-0804">Transcription</keyword>
<dbReference type="SUPFAM" id="SSF46689">
    <property type="entry name" value="Homeodomain-like"/>
    <property type="match status" value="1"/>
</dbReference>
<dbReference type="SUPFAM" id="SSF48498">
    <property type="entry name" value="Tetracyclin repressor-like, C-terminal domain"/>
    <property type="match status" value="1"/>
</dbReference>
<dbReference type="InterPro" id="IPR036271">
    <property type="entry name" value="Tet_transcr_reg_TetR-rel_C_sf"/>
</dbReference>
<evidence type="ECO:0000256" key="2">
    <source>
        <dbReference type="ARBA" id="ARBA00023125"/>
    </source>
</evidence>
<dbReference type="InterPro" id="IPR001647">
    <property type="entry name" value="HTH_TetR"/>
</dbReference>
<dbReference type="InterPro" id="IPR009057">
    <property type="entry name" value="Homeodomain-like_sf"/>
</dbReference>
<evidence type="ECO:0000313" key="7">
    <source>
        <dbReference type="Proteomes" id="UP000216024"/>
    </source>
</evidence>
<comment type="caution">
    <text evidence="6">The sequence shown here is derived from an EMBL/GenBank/DDBJ whole genome shotgun (WGS) entry which is preliminary data.</text>
</comment>
<evidence type="ECO:0000256" key="1">
    <source>
        <dbReference type="ARBA" id="ARBA00023015"/>
    </source>
</evidence>
<dbReference type="EMBL" id="NIBG01000016">
    <property type="protein sequence ID" value="PAB58342.1"/>
    <property type="molecule type" value="Genomic_DNA"/>
</dbReference>
<feature type="domain" description="HTH tetR-type" evidence="5">
    <location>
        <begin position="16"/>
        <end position="76"/>
    </location>
</feature>
<dbReference type="Pfam" id="PF00440">
    <property type="entry name" value="TetR_N"/>
    <property type="match status" value="1"/>
</dbReference>
<evidence type="ECO:0000313" key="6">
    <source>
        <dbReference type="EMBL" id="PAB58342.1"/>
    </source>
</evidence>
<protein>
    <recommendedName>
        <fullName evidence="5">HTH tetR-type domain-containing protein</fullName>
    </recommendedName>
</protein>
<evidence type="ECO:0000256" key="4">
    <source>
        <dbReference type="PROSITE-ProRule" id="PRU00335"/>
    </source>
</evidence>
<dbReference type="PANTHER" id="PTHR47506">
    <property type="entry name" value="TRANSCRIPTIONAL REGULATORY PROTEIN"/>
    <property type="match status" value="1"/>
</dbReference>
<dbReference type="PANTHER" id="PTHR47506:SF1">
    <property type="entry name" value="HTH-TYPE TRANSCRIPTIONAL REGULATOR YJDC"/>
    <property type="match status" value="1"/>
</dbReference>
<evidence type="ECO:0000256" key="3">
    <source>
        <dbReference type="ARBA" id="ARBA00023163"/>
    </source>
</evidence>